<accession>A0A5N6R4D5</accession>
<dbReference type="AlphaFoldDB" id="A0A5N6R4D5"/>
<organism evidence="2 3">
    <name type="scientific">Carpinus fangiana</name>
    <dbReference type="NCBI Taxonomy" id="176857"/>
    <lineage>
        <taxon>Eukaryota</taxon>
        <taxon>Viridiplantae</taxon>
        <taxon>Streptophyta</taxon>
        <taxon>Embryophyta</taxon>
        <taxon>Tracheophyta</taxon>
        <taxon>Spermatophyta</taxon>
        <taxon>Magnoliopsida</taxon>
        <taxon>eudicotyledons</taxon>
        <taxon>Gunneridae</taxon>
        <taxon>Pentapetalae</taxon>
        <taxon>rosids</taxon>
        <taxon>fabids</taxon>
        <taxon>Fagales</taxon>
        <taxon>Betulaceae</taxon>
        <taxon>Carpinus</taxon>
    </lineage>
</organism>
<evidence type="ECO:0000313" key="2">
    <source>
        <dbReference type="EMBL" id="KAE8055736.1"/>
    </source>
</evidence>
<dbReference type="Proteomes" id="UP000327013">
    <property type="component" value="Chromosome 5"/>
</dbReference>
<feature type="compositionally biased region" description="Basic and acidic residues" evidence="1">
    <location>
        <begin position="10"/>
        <end position="42"/>
    </location>
</feature>
<keyword evidence="3" id="KW-1185">Reference proteome</keyword>
<gene>
    <name evidence="2" type="ORF">FH972_012558</name>
</gene>
<feature type="region of interest" description="Disordered" evidence="1">
    <location>
        <begin position="1"/>
        <end position="51"/>
    </location>
</feature>
<evidence type="ECO:0000313" key="3">
    <source>
        <dbReference type="Proteomes" id="UP000327013"/>
    </source>
</evidence>
<reference evidence="2 3" key="1">
    <citation type="submission" date="2019-06" db="EMBL/GenBank/DDBJ databases">
        <title>A chromosomal-level reference genome of Carpinus fangiana (Coryloideae, Betulaceae).</title>
        <authorList>
            <person name="Yang X."/>
            <person name="Wang Z."/>
            <person name="Zhang L."/>
            <person name="Hao G."/>
            <person name="Liu J."/>
            <person name="Yang Y."/>
        </authorList>
    </citation>
    <scope>NUCLEOTIDE SEQUENCE [LARGE SCALE GENOMIC DNA]</scope>
    <source>
        <strain evidence="2">Cfa_2016G</strain>
        <tissue evidence="2">Leaf</tissue>
    </source>
</reference>
<evidence type="ECO:0000256" key="1">
    <source>
        <dbReference type="SAM" id="MobiDB-lite"/>
    </source>
</evidence>
<name>A0A5N6R4D5_9ROSI</name>
<proteinExistence type="predicted"/>
<protein>
    <submittedName>
        <fullName evidence="2">Uncharacterized protein</fullName>
    </submittedName>
</protein>
<dbReference type="EMBL" id="CM017325">
    <property type="protein sequence ID" value="KAE8055736.1"/>
    <property type="molecule type" value="Genomic_DNA"/>
</dbReference>
<sequence length="51" mass="5672">MAQQMSYMDDTPRYEDADMERLHTYHEADVGDSKTQGVDDPHNGAGATQGK</sequence>